<dbReference type="AlphaFoldDB" id="A0A6B0UAV7"/>
<evidence type="ECO:0000313" key="2">
    <source>
        <dbReference type="EMBL" id="MXU85735.1"/>
    </source>
</evidence>
<feature type="signal peptide" evidence="1">
    <location>
        <begin position="1"/>
        <end position="30"/>
    </location>
</feature>
<accession>A0A6B0UAV7</accession>
<evidence type="ECO:0008006" key="3">
    <source>
        <dbReference type="Google" id="ProtNLM"/>
    </source>
</evidence>
<keyword evidence="1" id="KW-0732">Signal</keyword>
<protein>
    <recommendedName>
        <fullName evidence="3">Secreted protein</fullName>
    </recommendedName>
</protein>
<evidence type="ECO:0000256" key="1">
    <source>
        <dbReference type="SAM" id="SignalP"/>
    </source>
</evidence>
<reference evidence="2" key="1">
    <citation type="submission" date="2019-12" db="EMBL/GenBank/DDBJ databases">
        <title>An insight into the sialome of adult female Ixodes ricinus ticks feeding for 6 days.</title>
        <authorList>
            <person name="Perner J."/>
            <person name="Ribeiro J.M.C."/>
        </authorList>
    </citation>
    <scope>NUCLEOTIDE SEQUENCE</scope>
    <source>
        <strain evidence="2">Semi-engorged</strain>
        <tissue evidence="2">Salivary glands</tissue>
    </source>
</reference>
<name>A0A6B0UAV7_IXORI</name>
<dbReference type="EMBL" id="GIFC01003652">
    <property type="protein sequence ID" value="MXU85735.1"/>
    <property type="molecule type" value="Transcribed_RNA"/>
</dbReference>
<proteinExistence type="predicted"/>
<feature type="chain" id="PRO_5025332994" description="Secreted protein" evidence="1">
    <location>
        <begin position="31"/>
        <end position="87"/>
    </location>
</feature>
<sequence>MRFEWFCLQSASLGICWLLVGYRQVDDVHGLSRGPCGLLCHLLVQGAVVALVEASGRSAPRCAHDGGRSFPLARRWHWRRQNLAACG</sequence>
<organism evidence="2">
    <name type="scientific">Ixodes ricinus</name>
    <name type="common">Common tick</name>
    <name type="synonym">Acarus ricinus</name>
    <dbReference type="NCBI Taxonomy" id="34613"/>
    <lineage>
        <taxon>Eukaryota</taxon>
        <taxon>Metazoa</taxon>
        <taxon>Ecdysozoa</taxon>
        <taxon>Arthropoda</taxon>
        <taxon>Chelicerata</taxon>
        <taxon>Arachnida</taxon>
        <taxon>Acari</taxon>
        <taxon>Parasitiformes</taxon>
        <taxon>Ixodida</taxon>
        <taxon>Ixodoidea</taxon>
        <taxon>Ixodidae</taxon>
        <taxon>Ixodinae</taxon>
        <taxon>Ixodes</taxon>
    </lineage>
</organism>